<evidence type="ECO:0000259" key="13">
    <source>
        <dbReference type="PROSITE" id="PS50893"/>
    </source>
</evidence>
<feature type="transmembrane region" description="Helical" evidence="12">
    <location>
        <begin position="187"/>
        <end position="208"/>
    </location>
</feature>
<feature type="domain" description="ABC transporter" evidence="13">
    <location>
        <begin position="1120"/>
        <end position="1354"/>
    </location>
</feature>
<evidence type="ECO:0000256" key="7">
    <source>
        <dbReference type="ARBA" id="ARBA00022840"/>
    </source>
</evidence>
<feature type="transmembrane region" description="Helical" evidence="12">
    <location>
        <begin position="1026"/>
        <end position="1049"/>
    </location>
</feature>
<dbReference type="PROSITE" id="PS00211">
    <property type="entry name" value="ABC_TRANSPORTER_1"/>
    <property type="match status" value="2"/>
</dbReference>
<evidence type="ECO:0000256" key="2">
    <source>
        <dbReference type="ARBA" id="ARBA00009726"/>
    </source>
</evidence>
<name>A0A8S1EGG6_9PELO</name>
<dbReference type="OrthoDB" id="6500128at2759"/>
<feature type="region of interest" description="Disordered" evidence="11">
    <location>
        <begin position="1357"/>
        <end position="1412"/>
    </location>
</feature>
<dbReference type="PANTHER" id="PTHR24223">
    <property type="entry name" value="ATP-BINDING CASSETTE SUB-FAMILY C"/>
    <property type="match status" value="1"/>
</dbReference>
<dbReference type="GO" id="GO:0012505">
    <property type="term" value="C:endomembrane system"/>
    <property type="evidence" value="ECO:0007669"/>
    <property type="project" value="UniProtKB-SubCell"/>
</dbReference>
<dbReference type="EMBL" id="CADEPM010000002">
    <property type="protein sequence ID" value="CAB3400010.1"/>
    <property type="molecule type" value="Genomic_DNA"/>
</dbReference>
<comment type="caution">
    <text evidence="15">The sequence shown here is derived from an EMBL/GenBank/DDBJ whole genome shotgun (WGS) entry which is preliminary data.</text>
</comment>
<dbReference type="PROSITE" id="PS50929">
    <property type="entry name" value="ABC_TM1F"/>
    <property type="match status" value="2"/>
</dbReference>
<dbReference type="Pfam" id="PF00005">
    <property type="entry name" value="ABC_tran"/>
    <property type="match status" value="2"/>
</dbReference>
<keyword evidence="6" id="KW-0547">Nucleotide-binding</keyword>
<dbReference type="Pfam" id="PF00664">
    <property type="entry name" value="ABC_membrane"/>
    <property type="match status" value="2"/>
</dbReference>
<feature type="compositionally biased region" description="Basic and acidic residues" evidence="11">
    <location>
        <begin position="1378"/>
        <end position="1402"/>
    </location>
</feature>
<keyword evidence="8 12" id="KW-1133">Transmembrane helix</keyword>
<keyword evidence="10" id="KW-0325">Glycoprotein</keyword>
<dbReference type="SMART" id="SM00382">
    <property type="entry name" value="AAA"/>
    <property type="match status" value="2"/>
</dbReference>
<feature type="transmembrane region" description="Helical" evidence="12">
    <location>
        <begin position="260"/>
        <end position="285"/>
    </location>
</feature>
<evidence type="ECO:0000256" key="11">
    <source>
        <dbReference type="SAM" id="MobiDB-lite"/>
    </source>
</evidence>
<feature type="transmembrane region" description="Helical" evidence="12">
    <location>
        <begin position="291"/>
        <end position="309"/>
    </location>
</feature>
<dbReference type="InterPro" id="IPR050173">
    <property type="entry name" value="ABC_transporter_C-like"/>
</dbReference>
<gene>
    <name evidence="15" type="ORF">CBOVIS_LOCUS3034</name>
</gene>
<dbReference type="FunFam" id="3.40.50.300:FF:000838">
    <property type="entry name" value="ABC multidrug transporter (Eurofung)"/>
    <property type="match status" value="1"/>
</dbReference>
<reference evidence="15 16" key="1">
    <citation type="submission" date="2020-04" db="EMBL/GenBank/DDBJ databases">
        <authorList>
            <person name="Laetsch R D."/>
            <person name="Stevens L."/>
            <person name="Kumar S."/>
            <person name="Blaxter L. M."/>
        </authorList>
    </citation>
    <scope>NUCLEOTIDE SEQUENCE [LARGE SCALE GENOMIC DNA]</scope>
</reference>
<evidence type="ECO:0000256" key="4">
    <source>
        <dbReference type="ARBA" id="ARBA00022692"/>
    </source>
</evidence>
<dbReference type="FunFam" id="1.20.1560.10:FF:000015">
    <property type="entry name" value="multidrug resistance-associated protein 5 isoform X1"/>
    <property type="match status" value="1"/>
</dbReference>
<feature type="transmembrane region" description="Helical" evidence="12">
    <location>
        <begin position="401"/>
        <end position="420"/>
    </location>
</feature>
<dbReference type="SUPFAM" id="SSF90123">
    <property type="entry name" value="ABC transporter transmembrane region"/>
    <property type="match status" value="2"/>
</dbReference>
<dbReference type="CDD" id="cd03244">
    <property type="entry name" value="ABCC_MRP_domain2"/>
    <property type="match status" value="1"/>
</dbReference>
<dbReference type="InterPro" id="IPR036640">
    <property type="entry name" value="ABC1_TM_sf"/>
</dbReference>
<keyword evidence="7" id="KW-0067">ATP-binding</keyword>
<evidence type="ECO:0000256" key="3">
    <source>
        <dbReference type="ARBA" id="ARBA00022448"/>
    </source>
</evidence>
<dbReference type="PROSITE" id="PS50893">
    <property type="entry name" value="ABC_TRANSPORTER_2"/>
    <property type="match status" value="2"/>
</dbReference>
<dbReference type="Gene3D" id="3.40.50.300">
    <property type="entry name" value="P-loop containing nucleotide triphosphate hydrolases"/>
    <property type="match status" value="2"/>
</dbReference>
<dbReference type="CDD" id="cd18592">
    <property type="entry name" value="ABC_6TM_MRP5_8_9_D1"/>
    <property type="match status" value="1"/>
</dbReference>
<proteinExistence type="inferred from homology"/>
<keyword evidence="16" id="KW-1185">Reference proteome</keyword>
<dbReference type="PANTHER" id="PTHR24223:SF447">
    <property type="entry name" value="MULTIDRUG RESISTANCE-ASSOCIATED PROTEIN 5"/>
    <property type="match status" value="1"/>
</dbReference>
<feature type="compositionally biased region" description="Polar residues" evidence="11">
    <location>
        <begin position="1357"/>
        <end position="1375"/>
    </location>
</feature>
<evidence type="ECO:0000256" key="9">
    <source>
        <dbReference type="ARBA" id="ARBA00023136"/>
    </source>
</evidence>
<evidence type="ECO:0000313" key="15">
    <source>
        <dbReference type="EMBL" id="CAB3400010.1"/>
    </source>
</evidence>
<evidence type="ECO:0000313" key="16">
    <source>
        <dbReference type="Proteomes" id="UP000494206"/>
    </source>
</evidence>
<feature type="transmembrane region" description="Helical" evidence="12">
    <location>
        <begin position="918"/>
        <end position="937"/>
    </location>
</feature>
<evidence type="ECO:0000256" key="8">
    <source>
        <dbReference type="ARBA" id="ARBA00022989"/>
    </source>
</evidence>
<comment type="similarity">
    <text evidence="2">Belongs to the ABC transporter superfamily. ABCC family. Conjugate transporter (TC 3.A.1.208) subfamily.</text>
</comment>
<feature type="transmembrane region" description="Helical" evidence="12">
    <location>
        <begin position="1055"/>
        <end position="1073"/>
    </location>
</feature>
<feature type="transmembrane region" description="Helical" evidence="12">
    <location>
        <begin position="943"/>
        <end position="962"/>
    </location>
</feature>
<feature type="domain" description="ABC transmembrane type-1" evidence="14">
    <location>
        <begin position="786"/>
        <end position="1081"/>
    </location>
</feature>
<dbReference type="GO" id="GO:0016020">
    <property type="term" value="C:membrane"/>
    <property type="evidence" value="ECO:0007669"/>
    <property type="project" value="InterPro"/>
</dbReference>
<dbReference type="GO" id="GO:0005524">
    <property type="term" value="F:ATP binding"/>
    <property type="evidence" value="ECO:0007669"/>
    <property type="project" value="UniProtKB-KW"/>
</dbReference>
<feature type="domain" description="ABC transporter" evidence="13">
    <location>
        <begin position="462"/>
        <end position="702"/>
    </location>
</feature>
<evidence type="ECO:0000259" key="14">
    <source>
        <dbReference type="PROSITE" id="PS50929"/>
    </source>
</evidence>
<evidence type="ECO:0000256" key="5">
    <source>
        <dbReference type="ARBA" id="ARBA00022737"/>
    </source>
</evidence>
<dbReference type="CDD" id="cd18599">
    <property type="entry name" value="ABC_6TM_MRP5_8_9_D2"/>
    <property type="match status" value="1"/>
</dbReference>
<dbReference type="InterPro" id="IPR003593">
    <property type="entry name" value="AAA+_ATPase"/>
</dbReference>
<dbReference type="CDD" id="cd03250">
    <property type="entry name" value="ABCC_MRP_domain1"/>
    <property type="match status" value="1"/>
</dbReference>
<protein>
    <submittedName>
        <fullName evidence="15">Uncharacterized protein</fullName>
    </submittedName>
</protein>
<feature type="compositionally biased region" description="Acidic residues" evidence="11">
    <location>
        <begin position="1403"/>
        <end position="1412"/>
    </location>
</feature>
<dbReference type="Gene3D" id="1.20.1560.10">
    <property type="entry name" value="ABC transporter type 1, transmembrane domain"/>
    <property type="match status" value="2"/>
</dbReference>
<feature type="domain" description="ABC transmembrane type-1" evidence="14">
    <location>
        <begin position="151"/>
        <end position="432"/>
    </location>
</feature>
<feature type="transmembrane region" description="Helical" evidence="12">
    <location>
        <begin position="838"/>
        <end position="863"/>
    </location>
</feature>
<keyword evidence="5" id="KW-0677">Repeat</keyword>
<evidence type="ECO:0000256" key="12">
    <source>
        <dbReference type="SAM" id="Phobius"/>
    </source>
</evidence>
<dbReference type="SUPFAM" id="SSF52540">
    <property type="entry name" value="P-loop containing nucleoside triphosphate hydrolases"/>
    <property type="match status" value="2"/>
</dbReference>
<keyword evidence="3" id="KW-0813">Transport</keyword>
<dbReference type="InterPro" id="IPR027417">
    <property type="entry name" value="P-loop_NTPase"/>
</dbReference>
<keyword evidence="9 12" id="KW-0472">Membrane</keyword>
<keyword evidence="4 12" id="KW-0812">Transmembrane</keyword>
<sequence length="1412" mass="157850">MSKGGDEGICLEPSGTGVYERVVYSKENRIARYADKTHRRKNFGRYTPAMKSMIPLRTTHEHSKSGGSAIDDAGLLSFVTYSWVFQYLLQALKGKIDRDRVWGCSFYDSCGLNLARLEVLWEDELNQHPNAPSFFKVIFRFVKTRLWFSCAVFLFCLIFGFIGPTSFIRRLIAFAENPSRDENDNVLYSYGMFLVLAIGLVEFARVLSYGATWAVSYRTGIRVRGAVLALLYKHVLNAKDLCGKSSSDVINIFANDGQRLFDAITFAPLVIVGPLVLIGGVGYLLAVIGRWSLLGISVFFFFDAIQYALGKTMVNCRNLAIEKTEKRISLMGEIIRFIRVIKVNGWEDVFSKKVEEMRHEEKVQIRKSGYAQSLAIACGPVVPVVAAVLTFLGVVLSGNDLLASDAFSAITVYFVMLFGIRMIPYGSRYLAEAIVAVRRIEEYLLLEPWDHRYSTGDPEYVVETKTVNYTYQPTKNEARQPSETENLNNKEPSFTLTVENLKIRRGEHVAVCGPVGSGKSALLKAISGHMFTRDEDMCVDRNNLGYVPQTPWIINGTVQDNILFGEKLINERYYRVVSGTQLTEDLNTFAHGDRTEIGERGTTLSGGQKARISLARTAYATRNLYLLDDVLASLDKKVADKVFERIVCEFLDKKTVVMATNNTKILSRFDRVLYIENGRIVADGTHVELMDESPAYGDYVIACSHEHNPNEGDFDSTHVVVPNTVEEEFEKIGAPAPHDSSENIVQHLERDQLISDEEDFGATAMSWKVYMLYINAAGSWPIWTCLVIGFIINVVASIFSTFWLSRWLKKGHNEQVIITNGTAFLTASKSLANSEDTYFYAAVYGISLVILTFSGLFKACVFVKVSLNAASKLHNSMFKALIRGATSFFDSTPTGRILNRFSKDMDEIDVKLPFTAEVFLQNMITCLGFLVVIAWVFPWFLVASIPLCGVFVLFVSCFRAGIRNLKRSEHISRSPLFDHVTTSLEGIASIHSLHQTGRYMDNLKKHLDANSGAVFMFQSAMRWLAVWLDLLVVLMTAVVAFFIIALSGTVSPADAGMAIAFAVQMSGIFQFAVRTQTELEAKMTSVERVSYYADNITPDGEFHTKKGVDVPSNWPPHGQINFQEVKLRYRPKLPLALNDISFEIKAGEKIGIIGRTGSGKSSLGSVLCRLYPLTWGKIFIDGVDITTMGLTRLRRAIAAIPQDPSLFSGSIRFNLDPGNEFSDSDIWQALERCYLKDHVSRLEHKLESEVNSGGENFSVGERQLFCLARALLSKSKIVILDEATASVDLATDKLIQKVIREVFIEATVLTIAHRLDNVKKMDRVLFLENGKIVDFTTPQELFSKGWDDLKKFAENGSNDSESAVVINESSSQSSPEILEAHSQHSESDSIEKLEKEDGKESSSDPDMEVIEK</sequence>
<feature type="transmembrane region" description="Helical" evidence="12">
    <location>
        <begin position="780"/>
        <end position="804"/>
    </location>
</feature>
<dbReference type="Proteomes" id="UP000494206">
    <property type="component" value="Unassembled WGS sequence"/>
</dbReference>
<evidence type="ECO:0000256" key="1">
    <source>
        <dbReference type="ARBA" id="ARBA00004127"/>
    </source>
</evidence>
<feature type="transmembrane region" description="Helical" evidence="12">
    <location>
        <begin position="146"/>
        <end position="167"/>
    </location>
</feature>
<evidence type="ECO:0000256" key="10">
    <source>
        <dbReference type="ARBA" id="ARBA00023180"/>
    </source>
</evidence>
<dbReference type="GO" id="GO:0140359">
    <property type="term" value="F:ABC-type transporter activity"/>
    <property type="evidence" value="ECO:0007669"/>
    <property type="project" value="InterPro"/>
</dbReference>
<dbReference type="InterPro" id="IPR011527">
    <property type="entry name" value="ABC1_TM_dom"/>
</dbReference>
<dbReference type="InterPro" id="IPR017871">
    <property type="entry name" value="ABC_transporter-like_CS"/>
</dbReference>
<comment type="subcellular location">
    <subcellularLocation>
        <location evidence="1">Endomembrane system</location>
        <topology evidence="1">Multi-pass membrane protein</topology>
    </subcellularLocation>
</comment>
<accession>A0A8S1EGG6</accession>
<dbReference type="GO" id="GO:0016887">
    <property type="term" value="F:ATP hydrolysis activity"/>
    <property type="evidence" value="ECO:0007669"/>
    <property type="project" value="InterPro"/>
</dbReference>
<organism evidence="15 16">
    <name type="scientific">Caenorhabditis bovis</name>
    <dbReference type="NCBI Taxonomy" id="2654633"/>
    <lineage>
        <taxon>Eukaryota</taxon>
        <taxon>Metazoa</taxon>
        <taxon>Ecdysozoa</taxon>
        <taxon>Nematoda</taxon>
        <taxon>Chromadorea</taxon>
        <taxon>Rhabditida</taxon>
        <taxon>Rhabditina</taxon>
        <taxon>Rhabditomorpha</taxon>
        <taxon>Rhabditoidea</taxon>
        <taxon>Rhabditidae</taxon>
        <taxon>Peloderinae</taxon>
        <taxon>Caenorhabditis</taxon>
    </lineage>
</organism>
<dbReference type="InterPro" id="IPR003439">
    <property type="entry name" value="ABC_transporter-like_ATP-bd"/>
</dbReference>
<evidence type="ECO:0000256" key="6">
    <source>
        <dbReference type="ARBA" id="ARBA00022741"/>
    </source>
</evidence>
<feature type="transmembrane region" description="Helical" evidence="12">
    <location>
        <begin position="374"/>
        <end position="395"/>
    </location>
</feature>
<dbReference type="FunFam" id="1.20.1560.10:FF:000162">
    <property type="entry name" value="Predicted protein"/>
    <property type="match status" value="1"/>
</dbReference>